<keyword evidence="4 7" id="KW-0862">Zinc</keyword>
<comment type="function">
    <text evidence="7">Reversible hydration of carbon dioxide.</text>
</comment>
<evidence type="ECO:0000256" key="3">
    <source>
        <dbReference type="ARBA" id="ARBA00022723"/>
    </source>
</evidence>
<feature type="domain" description="Alpha-carbonic anhydrase" evidence="8">
    <location>
        <begin position="23"/>
        <end position="266"/>
    </location>
</feature>
<evidence type="ECO:0000256" key="1">
    <source>
        <dbReference type="ARBA" id="ARBA00010718"/>
    </source>
</evidence>
<comment type="cofactor">
    <cofactor evidence="7">
        <name>Zn(2+)</name>
        <dbReference type="ChEBI" id="CHEBI:29105"/>
    </cofactor>
</comment>
<accession>A0A8D2JH81</accession>
<comment type="catalytic activity">
    <reaction evidence="7">
        <text>hydrogencarbonate + H(+) = CO2 + H2O</text>
        <dbReference type="Rhea" id="RHEA:10748"/>
        <dbReference type="ChEBI" id="CHEBI:15377"/>
        <dbReference type="ChEBI" id="CHEBI:15378"/>
        <dbReference type="ChEBI" id="CHEBI:16526"/>
        <dbReference type="ChEBI" id="CHEBI:17544"/>
        <dbReference type="EC" id="4.2.1.1"/>
    </reaction>
</comment>
<reference evidence="9" key="1">
    <citation type="submission" date="2025-08" db="UniProtKB">
        <authorList>
            <consortium name="Ensembl"/>
        </authorList>
    </citation>
    <scope>IDENTIFICATION</scope>
</reference>
<dbReference type="PANTHER" id="PTHR18952:SF18">
    <property type="entry name" value="CARBONIC ANHYDRASE 9"/>
    <property type="match status" value="1"/>
</dbReference>
<organism evidence="9 10">
    <name type="scientific">Varanus komodoensis</name>
    <name type="common">Komodo dragon</name>
    <dbReference type="NCBI Taxonomy" id="61221"/>
    <lineage>
        <taxon>Eukaryota</taxon>
        <taxon>Metazoa</taxon>
        <taxon>Chordata</taxon>
        <taxon>Craniata</taxon>
        <taxon>Vertebrata</taxon>
        <taxon>Euteleostomi</taxon>
        <taxon>Lepidosauria</taxon>
        <taxon>Squamata</taxon>
        <taxon>Bifurcata</taxon>
        <taxon>Unidentata</taxon>
        <taxon>Episquamata</taxon>
        <taxon>Toxicofera</taxon>
        <taxon>Anguimorpha</taxon>
        <taxon>Paleoanguimorpha</taxon>
        <taxon>Varanoidea</taxon>
        <taxon>Varanidae</taxon>
        <taxon>Varanus</taxon>
    </lineage>
</organism>
<protein>
    <recommendedName>
        <fullName evidence="2 7">Carbonic anhydrase</fullName>
        <ecNumber evidence="2 7">4.2.1.1</ecNumber>
    </recommendedName>
</protein>
<dbReference type="Ensembl" id="ENSVKKT00000013078.1">
    <property type="protein sequence ID" value="ENSVKKP00000012772.1"/>
    <property type="gene ID" value="ENSVKKG00000008846.1"/>
</dbReference>
<dbReference type="SMART" id="SM01057">
    <property type="entry name" value="Carb_anhydrase"/>
    <property type="match status" value="1"/>
</dbReference>
<sequence>MQVKAPAAACPRLSLGSWPEHMAGWMINRLPTPADWASTFPHCGGLMQSPINIDTAATRFSPQLTSLLLSGYDLPQGETLCLRNNGHTSECPPRVAGGLASYRAAQLHLHWGSEHSRAGSEHTVDGHRYAGEIHVVHYSSRFASIKEAQGEPGGLAVLAAFLEVGPEENKPYQHILNHLEAVQDKGEETSIATFDVATLLPSSLDRYFRYNGSLTTPPCYQTVNWTVFNQTIRLSQEQVCLDEDQPLQSNFRLTQGLHGRHVLASFEIPHPGEGATPAGTGSPGGPCLGAMNQIPAAPLEQTCCPPESGSSCSHRSCCASRRRG</sequence>
<dbReference type="InterPro" id="IPR001148">
    <property type="entry name" value="CA_dom"/>
</dbReference>
<dbReference type="GO" id="GO:0005886">
    <property type="term" value="C:plasma membrane"/>
    <property type="evidence" value="ECO:0007669"/>
    <property type="project" value="TreeGrafter"/>
</dbReference>
<keyword evidence="5" id="KW-0325">Glycoprotein</keyword>
<dbReference type="InterPro" id="IPR036398">
    <property type="entry name" value="CA_dom_sf"/>
</dbReference>
<evidence type="ECO:0000259" key="8">
    <source>
        <dbReference type="PROSITE" id="PS51144"/>
    </source>
</evidence>
<dbReference type="GO" id="GO:0008270">
    <property type="term" value="F:zinc ion binding"/>
    <property type="evidence" value="ECO:0007669"/>
    <property type="project" value="UniProtKB-UniRule"/>
</dbReference>
<evidence type="ECO:0000313" key="10">
    <source>
        <dbReference type="Proteomes" id="UP000694545"/>
    </source>
</evidence>
<dbReference type="PANTHER" id="PTHR18952">
    <property type="entry name" value="CARBONIC ANHYDRASE"/>
    <property type="match status" value="1"/>
</dbReference>
<dbReference type="Gene3D" id="3.10.200.10">
    <property type="entry name" value="Alpha carbonic anhydrase"/>
    <property type="match status" value="1"/>
</dbReference>
<dbReference type="InterPro" id="IPR018338">
    <property type="entry name" value="Carbonic_anhydrase_a-class_CS"/>
</dbReference>
<dbReference type="EC" id="4.2.1.1" evidence="2 7"/>
<dbReference type="Pfam" id="PF00194">
    <property type="entry name" value="Carb_anhydrase"/>
    <property type="match status" value="1"/>
</dbReference>
<proteinExistence type="inferred from homology"/>
<evidence type="ECO:0000256" key="6">
    <source>
        <dbReference type="ARBA" id="ARBA00023239"/>
    </source>
</evidence>
<dbReference type="InterPro" id="IPR023561">
    <property type="entry name" value="Carbonic_anhydrase_a-class"/>
</dbReference>
<evidence type="ECO:0000256" key="4">
    <source>
        <dbReference type="ARBA" id="ARBA00022833"/>
    </source>
</evidence>
<dbReference type="GO" id="GO:0004089">
    <property type="term" value="F:carbonate dehydratase activity"/>
    <property type="evidence" value="ECO:0007669"/>
    <property type="project" value="UniProtKB-UniRule"/>
</dbReference>
<dbReference type="OMA" id="GACEKFT"/>
<comment type="similarity">
    <text evidence="1 7">Belongs to the alpha-carbonic anhydrase family.</text>
</comment>
<dbReference type="PROSITE" id="PS00162">
    <property type="entry name" value="ALPHA_CA_1"/>
    <property type="match status" value="1"/>
</dbReference>
<keyword evidence="10" id="KW-1185">Reference proteome</keyword>
<evidence type="ECO:0000256" key="2">
    <source>
        <dbReference type="ARBA" id="ARBA00012925"/>
    </source>
</evidence>
<dbReference type="FunFam" id="3.10.200.10:FF:000003">
    <property type="entry name" value="Carbonic anhydrase 12"/>
    <property type="match status" value="1"/>
</dbReference>
<keyword evidence="3 7" id="KW-0479">Metal-binding</keyword>
<dbReference type="Proteomes" id="UP000694545">
    <property type="component" value="Unplaced"/>
</dbReference>
<evidence type="ECO:0000256" key="5">
    <source>
        <dbReference type="ARBA" id="ARBA00023180"/>
    </source>
</evidence>
<reference evidence="9" key="2">
    <citation type="submission" date="2025-09" db="UniProtKB">
        <authorList>
            <consortium name="Ensembl"/>
        </authorList>
    </citation>
    <scope>IDENTIFICATION</scope>
</reference>
<keyword evidence="6 7" id="KW-0456">Lyase</keyword>
<name>A0A8D2JH81_VARKO</name>
<evidence type="ECO:0000256" key="7">
    <source>
        <dbReference type="RuleBase" id="RU367011"/>
    </source>
</evidence>
<evidence type="ECO:0000313" key="9">
    <source>
        <dbReference type="Ensembl" id="ENSVKKP00000012772.1"/>
    </source>
</evidence>
<dbReference type="PROSITE" id="PS51144">
    <property type="entry name" value="ALPHA_CA_2"/>
    <property type="match status" value="1"/>
</dbReference>
<dbReference type="AlphaFoldDB" id="A0A8D2JH81"/>
<dbReference type="SUPFAM" id="SSF51069">
    <property type="entry name" value="Carbonic anhydrase"/>
    <property type="match status" value="1"/>
</dbReference>